<feature type="signal peptide" evidence="2">
    <location>
        <begin position="1"/>
        <end position="21"/>
    </location>
</feature>
<keyword evidence="1 2" id="KW-0732">Signal</keyword>
<reference evidence="3 4" key="1">
    <citation type="journal article" date="2024" name="Int. J. Syst. Evol. Microbiol.">
        <title>Lacrimispora brassicae sp. nov. isolated from fermented cabbage, and proposal of Clostridium indicum Gundawar et al. 2019 and Clostridium methoxybenzovorans Mechichi et al. 1999 as heterotypic synonyms of Lacrimispora amygdalina (Parshina et al. 2003) Haas and Blanchard 2020 and Lacrimispora indolis (McClung and McCoy 1957) Haas and Blanchard 2020, respectively.</title>
        <authorList>
            <person name="Kobayashi H."/>
            <person name="Tanizawa Y."/>
            <person name="Sakamoto M."/>
            <person name="Ohkuma M."/>
            <person name="Tohno M."/>
        </authorList>
    </citation>
    <scope>NUCLEOTIDE SEQUENCE [LARGE SCALE GENOMIC DNA]</scope>
    <source>
        <strain evidence="3 4">DSM 12857</strain>
    </source>
</reference>
<dbReference type="NCBIfam" id="NF037995">
    <property type="entry name" value="TRAP_S1"/>
    <property type="match status" value="1"/>
</dbReference>
<sequence>MKNRKLLKVLSFISAISILMSGCGSFHKPTEMPDTGDSKKAARAEIILRAGETNPANHIMSRVWYRFADIVNEKSKGRIYVEVYPAGQLGDERTQLQTLQMGALDFFRVSTYTAGDFGAEKFNLFSLPYLFTGREHLWKVVNSQIGSDLLKDIDDNVEGMVGLSYLEEGARNFFTTKKAAAEPEDLKGMKIRIAESSILMDTIRCFGANPTPISYSELFTSLQTGVVDGADQPLSGYYSNSFNEVSPYMVMDGHTYGLSVMVMSRRTFEKLSEEDRQLIMDAALEASLYNKEVAQQEDDEITKKLEEANTPVIQPRDITKWQEMVQPVYEKYGKEYTDLIDEIKAMQ</sequence>
<dbReference type="CDD" id="cd13603">
    <property type="entry name" value="PBP2_TRAP_Siap_TeaA_like"/>
    <property type="match status" value="1"/>
</dbReference>
<comment type="caution">
    <text evidence="3">The sequence shown here is derived from an EMBL/GenBank/DDBJ whole genome shotgun (WGS) entry which is preliminary data.</text>
</comment>
<evidence type="ECO:0000256" key="1">
    <source>
        <dbReference type="ARBA" id="ARBA00022729"/>
    </source>
</evidence>
<dbReference type="Pfam" id="PF03480">
    <property type="entry name" value="DctP"/>
    <property type="match status" value="1"/>
</dbReference>
<dbReference type="PANTHER" id="PTHR33376">
    <property type="match status" value="1"/>
</dbReference>
<feature type="chain" id="PRO_5047046263" evidence="2">
    <location>
        <begin position="22"/>
        <end position="347"/>
    </location>
</feature>
<proteinExistence type="predicted"/>
<evidence type="ECO:0000313" key="3">
    <source>
        <dbReference type="EMBL" id="GLB28970.1"/>
    </source>
</evidence>
<dbReference type="PIRSF" id="PIRSF006470">
    <property type="entry name" value="DctB"/>
    <property type="match status" value="1"/>
</dbReference>
<dbReference type="InterPro" id="IPR004682">
    <property type="entry name" value="TRAP_DctP"/>
</dbReference>
<keyword evidence="4" id="KW-1185">Reference proteome</keyword>
<dbReference type="PANTHER" id="PTHR33376:SF2">
    <property type="entry name" value="DICARBOXYLATE-BINDING PERIPLASMIC PROTEIN"/>
    <property type="match status" value="1"/>
</dbReference>
<evidence type="ECO:0000313" key="4">
    <source>
        <dbReference type="Proteomes" id="UP001419084"/>
    </source>
</evidence>
<dbReference type="InterPro" id="IPR038404">
    <property type="entry name" value="TRAP_DctP_sf"/>
</dbReference>
<accession>A0ABQ5M346</accession>
<dbReference type="EMBL" id="BRPJ01000016">
    <property type="protein sequence ID" value="GLB28970.1"/>
    <property type="molecule type" value="Genomic_DNA"/>
</dbReference>
<dbReference type="NCBIfam" id="TIGR00787">
    <property type="entry name" value="dctP"/>
    <property type="match status" value="1"/>
</dbReference>
<dbReference type="InterPro" id="IPR018389">
    <property type="entry name" value="DctP_fam"/>
</dbReference>
<name>A0ABQ5M346_9FIRM</name>
<protein>
    <submittedName>
        <fullName evidence="3">C4-dicarboxylate ABC transporter</fullName>
    </submittedName>
</protein>
<evidence type="ECO:0000256" key="2">
    <source>
        <dbReference type="SAM" id="SignalP"/>
    </source>
</evidence>
<dbReference type="RefSeq" id="WP_346064705.1">
    <property type="nucleotide sequence ID" value="NZ_BRPJ01000016.1"/>
</dbReference>
<gene>
    <name evidence="3" type="ORF">LAD12857_08930</name>
</gene>
<dbReference type="Proteomes" id="UP001419084">
    <property type="component" value="Unassembled WGS sequence"/>
</dbReference>
<dbReference type="PROSITE" id="PS51257">
    <property type="entry name" value="PROKAR_LIPOPROTEIN"/>
    <property type="match status" value="1"/>
</dbReference>
<organism evidence="3 4">
    <name type="scientific">Lacrimispora amygdalina</name>
    <dbReference type="NCBI Taxonomy" id="253257"/>
    <lineage>
        <taxon>Bacteria</taxon>
        <taxon>Bacillati</taxon>
        <taxon>Bacillota</taxon>
        <taxon>Clostridia</taxon>
        <taxon>Lachnospirales</taxon>
        <taxon>Lachnospiraceae</taxon>
        <taxon>Lacrimispora</taxon>
    </lineage>
</organism>
<dbReference type="Gene3D" id="3.40.190.170">
    <property type="entry name" value="Bacterial extracellular solute-binding protein, family 7"/>
    <property type="match status" value="1"/>
</dbReference>